<keyword evidence="2" id="KW-1133">Transmembrane helix</keyword>
<reference evidence="3" key="2">
    <citation type="submission" date="2025-09" db="UniProtKB">
        <authorList>
            <consortium name="Ensembl"/>
        </authorList>
    </citation>
    <scope>IDENTIFICATION</scope>
</reference>
<dbReference type="AlphaFoldDB" id="A0A8C9N630"/>
<proteinExistence type="predicted"/>
<feature type="region of interest" description="Disordered" evidence="1">
    <location>
        <begin position="1"/>
        <end position="20"/>
    </location>
</feature>
<keyword evidence="2" id="KW-0812">Transmembrane</keyword>
<evidence type="ECO:0000256" key="2">
    <source>
        <dbReference type="SAM" id="Phobius"/>
    </source>
</evidence>
<keyword evidence="4" id="KW-1185">Reference proteome</keyword>
<evidence type="ECO:0000256" key="1">
    <source>
        <dbReference type="SAM" id="MobiDB-lite"/>
    </source>
</evidence>
<dbReference type="Gene3D" id="1.20.1070.10">
    <property type="entry name" value="Rhodopsin 7-helix transmembrane proteins"/>
    <property type="match status" value="1"/>
</dbReference>
<evidence type="ECO:0000313" key="4">
    <source>
        <dbReference type="Proteomes" id="UP000694409"/>
    </source>
</evidence>
<reference evidence="3" key="1">
    <citation type="submission" date="2025-08" db="UniProtKB">
        <authorList>
            <consortium name="Ensembl"/>
        </authorList>
    </citation>
    <scope>IDENTIFICATION</scope>
</reference>
<name>A0A8C9N630_SERCA</name>
<keyword evidence="2" id="KW-0472">Membrane</keyword>
<organism evidence="3 4">
    <name type="scientific">Serinus canaria</name>
    <name type="common">Island canary</name>
    <name type="synonym">Fringilla canaria</name>
    <dbReference type="NCBI Taxonomy" id="9135"/>
    <lineage>
        <taxon>Eukaryota</taxon>
        <taxon>Metazoa</taxon>
        <taxon>Chordata</taxon>
        <taxon>Craniata</taxon>
        <taxon>Vertebrata</taxon>
        <taxon>Euteleostomi</taxon>
        <taxon>Archelosauria</taxon>
        <taxon>Archosauria</taxon>
        <taxon>Dinosauria</taxon>
        <taxon>Saurischia</taxon>
        <taxon>Theropoda</taxon>
        <taxon>Coelurosauria</taxon>
        <taxon>Aves</taxon>
        <taxon>Neognathae</taxon>
        <taxon>Neoaves</taxon>
        <taxon>Telluraves</taxon>
        <taxon>Australaves</taxon>
        <taxon>Passeriformes</taxon>
        <taxon>Passeroidea</taxon>
        <taxon>Fringillidae</taxon>
        <taxon>Carduelinae</taxon>
        <taxon>Serinus</taxon>
    </lineage>
</organism>
<dbReference type="OMA" id="IFLHWAC"/>
<dbReference type="SUPFAM" id="SSF81321">
    <property type="entry name" value="Family A G protein-coupled receptor-like"/>
    <property type="match status" value="1"/>
</dbReference>
<protein>
    <submittedName>
        <fullName evidence="3">Uncharacterized protein</fullName>
    </submittedName>
</protein>
<evidence type="ECO:0000313" key="3">
    <source>
        <dbReference type="Ensembl" id="ENSSCAP00000014235.1"/>
    </source>
</evidence>
<dbReference type="Proteomes" id="UP000694409">
    <property type="component" value="Unassembled WGS sequence"/>
</dbReference>
<feature type="transmembrane region" description="Helical" evidence="2">
    <location>
        <begin position="34"/>
        <end position="59"/>
    </location>
</feature>
<sequence>NGRRSTAMAELPAPGAGPNRNNSLVEYGLRPGEIAAASMVWGVLWLISVLGNFLVCLVIHRSRRTQSTPNYFVVMSLGIFLHWACPSCSGPSGLVERVVLG</sequence>
<feature type="transmembrane region" description="Helical" evidence="2">
    <location>
        <begin position="71"/>
        <end position="94"/>
    </location>
</feature>
<dbReference type="Ensembl" id="ENSSCAT00000015966.1">
    <property type="protein sequence ID" value="ENSSCAP00000014235.1"/>
    <property type="gene ID" value="ENSSCAG00000010469.1"/>
</dbReference>
<accession>A0A8C9N630</accession>